<dbReference type="Proteomes" id="UP000176303">
    <property type="component" value="Unassembled WGS sequence"/>
</dbReference>
<evidence type="ECO:0000313" key="2">
    <source>
        <dbReference type="EMBL" id="OGL72633.1"/>
    </source>
</evidence>
<reference evidence="2 3" key="1">
    <citation type="journal article" date="2016" name="Nat. Commun.">
        <title>Thousands of microbial genomes shed light on interconnected biogeochemical processes in an aquifer system.</title>
        <authorList>
            <person name="Anantharaman K."/>
            <person name="Brown C.T."/>
            <person name="Hug L.A."/>
            <person name="Sharon I."/>
            <person name="Castelle C.J."/>
            <person name="Probst A.J."/>
            <person name="Thomas B.C."/>
            <person name="Singh A."/>
            <person name="Wilkins M.J."/>
            <person name="Karaoz U."/>
            <person name="Brodie E.L."/>
            <person name="Williams K.H."/>
            <person name="Hubbard S.S."/>
            <person name="Banfield J.F."/>
        </authorList>
    </citation>
    <scope>NUCLEOTIDE SEQUENCE [LARGE SCALE GENOMIC DNA]</scope>
</reference>
<evidence type="ECO:0000313" key="3">
    <source>
        <dbReference type="Proteomes" id="UP000176303"/>
    </source>
</evidence>
<evidence type="ECO:0000256" key="1">
    <source>
        <dbReference type="SAM" id="SignalP"/>
    </source>
</evidence>
<proteinExistence type="predicted"/>
<organism evidence="2 3">
    <name type="scientific">Candidatus Uhrbacteria bacterium RIFCSPHIGHO2_02_FULL_57_19</name>
    <dbReference type="NCBI Taxonomy" id="1802391"/>
    <lineage>
        <taxon>Bacteria</taxon>
        <taxon>Candidatus Uhriibacteriota</taxon>
    </lineage>
</organism>
<dbReference type="InterPro" id="IPR011990">
    <property type="entry name" value="TPR-like_helical_dom_sf"/>
</dbReference>
<gene>
    <name evidence="2" type="ORF">A3D72_03800</name>
</gene>
<keyword evidence="1" id="KW-0732">Signal</keyword>
<dbReference type="Gene3D" id="1.25.40.10">
    <property type="entry name" value="Tetratricopeptide repeat domain"/>
    <property type="match status" value="1"/>
</dbReference>
<feature type="chain" id="PRO_5009532963" description="Tetratricopeptide repeat protein" evidence="1">
    <location>
        <begin position="22"/>
        <end position="214"/>
    </location>
</feature>
<dbReference type="AlphaFoldDB" id="A0A1F7U2W4"/>
<protein>
    <recommendedName>
        <fullName evidence="4">Tetratricopeptide repeat protein</fullName>
    </recommendedName>
</protein>
<sequence>MRITGIAGAALLLFAAGSADAQEEPSVFVRHTECECTDFREGVRLFEEGRWGESVESFERAWQRVREMMRPEKSLTILNDVAQNLDLARAQRDLRIDVERPGPQFRAGVRLYRQRRWDEAAAAFTYAFERMRPGRGADIVALDLALAQEQAGQQVEAGAIYGRLRLSPNLEPGLRSMIAERLAETQVIFGRGGAFITTVDRPAEDANGWPTEMR</sequence>
<dbReference type="EMBL" id="MGDZ01000056">
    <property type="protein sequence ID" value="OGL72633.1"/>
    <property type="molecule type" value="Genomic_DNA"/>
</dbReference>
<evidence type="ECO:0008006" key="4">
    <source>
        <dbReference type="Google" id="ProtNLM"/>
    </source>
</evidence>
<comment type="caution">
    <text evidence="2">The sequence shown here is derived from an EMBL/GenBank/DDBJ whole genome shotgun (WGS) entry which is preliminary data.</text>
</comment>
<dbReference type="SUPFAM" id="SSF48452">
    <property type="entry name" value="TPR-like"/>
    <property type="match status" value="1"/>
</dbReference>
<feature type="signal peptide" evidence="1">
    <location>
        <begin position="1"/>
        <end position="21"/>
    </location>
</feature>
<name>A0A1F7U2W4_9BACT</name>
<accession>A0A1F7U2W4</accession>
<dbReference type="STRING" id="1802391.A3D72_03800"/>